<evidence type="ECO:0000313" key="1">
    <source>
        <dbReference type="EMBL" id="CDW36843.1"/>
    </source>
</evidence>
<dbReference type="AlphaFoldDB" id="A0A0K2UF47"/>
<sequence>MITICNYFPPYHNKLFFNVGSEEVARSIVKFNFIHSLLI</sequence>
<protein>
    <submittedName>
        <fullName evidence="1">Uncharacterized protein</fullName>
    </submittedName>
</protein>
<organism evidence="1">
    <name type="scientific">Lepeophtheirus salmonis</name>
    <name type="common">Salmon louse</name>
    <name type="synonym">Caligus salmonis</name>
    <dbReference type="NCBI Taxonomy" id="72036"/>
    <lineage>
        <taxon>Eukaryota</taxon>
        <taxon>Metazoa</taxon>
        <taxon>Ecdysozoa</taxon>
        <taxon>Arthropoda</taxon>
        <taxon>Crustacea</taxon>
        <taxon>Multicrustacea</taxon>
        <taxon>Hexanauplia</taxon>
        <taxon>Copepoda</taxon>
        <taxon>Siphonostomatoida</taxon>
        <taxon>Caligidae</taxon>
        <taxon>Lepeophtheirus</taxon>
    </lineage>
</organism>
<accession>A0A0K2UF47</accession>
<dbReference type="EMBL" id="HACA01019482">
    <property type="protein sequence ID" value="CDW36843.1"/>
    <property type="molecule type" value="Transcribed_RNA"/>
</dbReference>
<reference evidence="1" key="1">
    <citation type="submission" date="2014-05" db="EMBL/GenBank/DDBJ databases">
        <authorList>
            <person name="Chronopoulou M."/>
        </authorList>
    </citation>
    <scope>NUCLEOTIDE SEQUENCE</scope>
    <source>
        <tissue evidence="1">Whole organism</tissue>
    </source>
</reference>
<name>A0A0K2UF47_LEPSM</name>
<proteinExistence type="predicted"/>